<dbReference type="GO" id="GO:0043709">
    <property type="term" value="P:cell adhesion involved in single-species biofilm formation"/>
    <property type="evidence" value="ECO:0007669"/>
    <property type="project" value="TreeGrafter"/>
</dbReference>
<reference evidence="5" key="1">
    <citation type="submission" date="2020-12" db="EMBL/GenBank/DDBJ databases">
        <title>The genome sequence of Inhella sp. 1Y17.</title>
        <authorList>
            <person name="Liu Y."/>
        </authorList>
    </citation>
    <scope>NUCLEOTIDE SEQUENCE</scope>
    <source>
        <strain evidence="5">1Y17</strain>
    </source>
</reference>
<feature type="transmembrane region" description="Helical" evidence="3">
    <location>
        <begin position="38"/>
        <end position="58"/>
    </location>
</feature>
<dbReference type="Gene3D" id="3.30.70.270">
    <property type="match status" value="1"/>
</dbReference>
<dbReference type="CDD" id="cd01949">
    <property type="entry name" value="GGDEF"/>
    <property type="match status" value="1"/>
</dbReference>
<dbReference type="PANTHER" id="PTHR45138:SF9">
    <property type="entry name" value="DIGUANYLATE CYCLASE DGCM-RELATED"/>
    <property type="match status" value="1"/>
</dbReference>
<evidence type="ECO:0000313" key="5">
    <source>
        <dbReference type="EMBL" id="MBH9579085.1"/>
    </source>
</evidence>
<accession>A0A931J6E3</accession>
<evidence type="ECO:0000256" key="1">
    <source>
        <dbReference type="ARBA" id="ARBA00012528"/>
    </source>
</evidence>
<sequence length="386" mass="42502">MAANPVPAMLWLVAFQIGLHALAWLVAARLLREERRALLNWAGFNALLAIGLVLCGMRDGERGWWVYNGVNLITLLAFGLMRRGVELFLRSGRSDLQQALQLAPWVLPLLLLPPTTDWAAWRVLAAFGGQAFVMAVTAWSLARPMHREFGRWAQLGLVLPTAVIAGLNASAALRQVAAWPVPQEIQLGTDFNQGLLYAYLAGTACFGVGFLAVVTQRLTHRLREASQRDALTGLLNRRALSEYLEAQWHRHLRRRYPLALVMVDLDHFKLVNDSNGHAAGDAVLRRTAELFRQHLRREDLVGRMGGEEFLLVLPDTPKDAALALAERLRQLAHAQALGVSMSLGLTMASADDGTAEEAVKRADAALYRAKAQGRDRVVCIEPPPGG</sequence>
<feature type="domain" description="GGDEF" evidence="4">
    <location>
        <begin position="256"/>
        <end position="382"/>
    </location>
</feature>
<name>A0A931J6E3_9BURK</name>
<evidence type="ECO:0000256" key="3">
    <source>
        <dbReference type="SAM" id="Phobius"/>
    </source>
</evidence>
<proteinExistence type="predicted"/>
<feature type="transmembrane region" description="Helical" evidence="3">
    <location>
        <begin position="64"/>
        <end position="84"/>
    </location>
</feature>
<evidence type="ECO:0000259" key="4">
    <source>
        <dbReference type="PROSITE" id="PS50887"/>
    </source>
</evidence>
<dbReference type="GO" id="GO:1902201">
    <property type="term" value="P:negative regulation of bacterial-type flagellum-dependent cell motility"/>
    <property type="evidence" value="ECO:0007669"/>
    <property type="project" value="TreeGrafter"/>
</dbReference>
<dbReference type="NCBIfam" id="TIGR00254">
    <property type="entry name" value="GGDEF"/>
    <property type="match status" value="1"/>
</dbReference>
<dbReference type="SMART" id="SM00267">
    <property type="entry name" value="GGDEF"/>
    <property type="match status" value="1"/>
</dbReference>
<comment type="catalytic activity">
    <reaction evidence="2">
        <text>2 GTP = 3',3'-c-di-GMP + 2 diphosphate</text>
        <dbReference type="Rhea" id="RHEA:24898"/>
        <dbReference type="ChEBI" id="CHEBI:33019"/>
        <dbReference type="ChEBI" id="CHEBI:37565"/>
        <dbReference type="ChEBI" id="CHEBI:58805"/>
        <dbReference type="EC" id="2.7.7.65"/>
    </reaction>
</comment>
<evidence type="ECO:0000256" key="2">
    <source>
        <dbReference type="ARBA" id="ARBA00034247"/>
    </source>
</evidence>
<dbReference type="PANTHER" id="PTHR45138">
    <property type="entry name" value="REGULATORY COMPONENTS OF SENSORY TRANSDUCTION SYSTEM"/>
    <property type="match status" value="1"/>
</dbReference>
<dbReference type="SUPFAM" id="SSF55073">
    <property type="entry name" value="Nucleotide cyclase"/>
    <property type="match status" value="1"/>
</dbReference>
<dbReference type="InterPro" id="IPR000160">
    <property type="entry name" value="GGDEF_dom"/>
</dbReference>
<dbReference type="EC" id="2.7.7.65" evidence="1"/>
<organism evidence="5 6">
    <name type="scientific">Inhella proteolytica</name>
    <dbReference type="NCBI Taxonomy" id="2795029"/>
    <lineage>
        <taxon>Bacteria</taxon>
        <taxon>Pseudomonadati</taxon>
        <taxon>Pseudomonadota</taxon>
        <taxon>Betaproteobacteria</taxon>
        <taxon>Burkholderiales</taxon>
        <taxon>Sphaerotilaceae</taxon>
        <taxon>Inhella</taxon>
    </lineage>
</organism>
<dbReference type="RefSeq" id="WP_198112852.1">
    <property type="nucleotide sequence ID" value="NZ_JAEDAK010000017.1"/>
</dbReference>
<feature type="transmembrane region" description="Helical" evidence="3">
    <location>
        <begin position="6"/>
        <end position="26"/>
    </location>
</feature>
<evidence type="ECO:0000313" key="6">
    <source>
        <dbReference type="Proteomes" id="UP000613266"/>
    </source>
</evidence>
<dbReference type="EMBL" id="JAEDAK010000017">
    <property type="protein sequence ID" value="MBH9579085.1"/>
    <property type="molecule type" value="Genomic_DNA"/>
</dbReference>
<dbReference type="AlphaFoldDB" id="A0A931J6E3"/>
<dbReference type="GO" id="GO:0052621">
    <property type="term" value="F:diguanylate cyclase activity"/>
    <property type="evidence" value="ECO:0007669"/>
    <property type="project" value="UniProtKB-EC"/>
</dbReference>
<feature type="transmembrane region" description="Helical" evidence="3">
    <location>
        <begin position="119"/>
        <end position="142"/>
    </location>
</feature>
<dbReference type="PROSITE" id="PS50887">
    <property type="entry name" value="GGDEF"/>
    <property type="match status" value="1"/>
</dbReference>
<dbReference type="FunFam" id="3.30.70.270:FF:000001">
    <property type="entry name" value="Diguanylate cyclase domain protein"/>
    <property type="match status" value="1"/>
</dbReference>
<dbReference type="GO" id="GO:0005886">
    <property type="term" value="C:plasma membrane"/>
    <property type="evidence" value="ECO:0007669"/>
    <property type="project" value="TreeGrafter"/>
</dbReference>
<keyword evidence="3" id="KW-0472">Membrane</keyword>
<dbReference type="InterPro" id="IPR050469">
    <property type="entry name" value="Diguanylate_Cyclase"/>
</dbReference>
<protein>
    <recommendedName>
        <fullName evidence="1">diguanylate cyclase</fullName>
        <ecNumber evidence="1">2.7.7.65</ecNumber>
    </recommendedName>
</protein>
<keyword evidence="3" id="KW-1133">Transmembrane helix</keyword>
<feature type="transmembrane region" description="Helical" evidence="3">
    <location>
        <begin position="196"/>
        <end position="214"/>
    </location>
</feature>
<feature type="transmembrane region" description="Helical" evidence="3">
    <location>
        <begin position="154"/>
        <end position="176"/>
    </location>
</feature>
<dbReference type="Proteomes" id="UP000613266">
    <property type="component" value="Unassembled WGS sequence"/>
</dbReference>
<keyword evidence="3" id="KW-0812">Transmembrane</keyword>
<gene>
    <name evidence="5" type="ORF">I7X39_19510</name>
</gene>
<dbReference type="InterPro" id="IPR029787">
    <property type="entry name" value="Nucleotide_cyclase"/>
</dbReference>
<dbReference type="Pfam" id="PF00990">
    <property type="entry name" value="GGDEF"/>
    <property type="match status" value="1"/>
</dbReference>
<keyword evidence="6" id="KW-1185">Reference proteome</keyword>
<dbReference type="InterPro" id="IPR043128">
    <property type="entry name" value="Rev_trsase/Diguanyl_cyclase"/>
</dbReference>
<comment type="caution">
    <text evidence="5">The sequence shown here is derived from an EMBL/GenBank/DDBJ whole genome shotgun (WGS) entry which is preliminary data.</text>
</comment>